<dbReference type="GO" id="GO:0032021">
    <property type="term" value="C:NELF complex"/>
    <property type="evidence" value="ECO:0007669"/>
    <property type="project" value="TreeGrafter"/>
</dbReference>
<keyword evidence="6" id="KW-0539">Nucleus</keyword>
<accession>A0A9N9GEV9</accession>
<evidence type="ECO:0000256" key="6">
    <source>
        <dbReference type="ARBA" id="ARBA00023242"/>
    </source>
</evidence>
<keyword evidence="4" id="KW-0805">Transcription regulation</keyword>
<dbReference type="EMBL" id="CAJVPQ010002448">
    <property type="protein sequence ID" value="CAG8597515.1"/>
    <property type="molecule type" value="Genomic_DNA"/>
</dbReference>
<proteinExistence type="inferred from homology"/>
<comment type="similarity">
    <text evidence="2">Belongs to the NELF-D family.</text>
</comment>
<evidence type="ECO:0000256" key="3">
    <source>
        <dbReference type="ARBA" id="ARBA00022491"/>
    </source>
</evidence>
<evidence type="ECO:0000313" key="8">
    <source>
        <dbReference type="Proteomes" id="UP000789570"/>
    </source>
</evidence>
<evidence type="ECO:0000256" key="4">
    <source>
        <dbReference type="ARBA" id="ARBA00023015"/>
    </source>
</evidence>
<keyword evidence="3" id="KW-0678">Repressor</keyword>
<name>A0A9N9GEV9_9GLOM</name>
<keyword evidence="5" id="KW-0804">Transcription</keyword>
<comment type="caution">
    <text evidence="7">The sequence shown here is derived from an EMBL/GenBank/DDBJ whole genome shotgun (WGS) entry which is preliminary data.</text>
</comment>
<comment type="subcellular location">
    <subcellularLocation>
        <location evidence="1">Nucleus</location>
    </subcellularLocation>
</comment>
<organism evidence="7 8">
    <name type="scientific">Funneliformis caledonium</name>
    <dbReference type="NCBI Taxonomy" id="1117310"/>
    <lineage>
        <taxon>Eukaryota</taxon>
        <taxon>Fungi</taxon>
        <taxon>Fungi incertae sedis</taxon>
        <taxon>Mucoromycota</taxon>
        <taxon>Glomeromycotina</taxon>
        <taxon>Glomeromycetes</taxon>
        <taxon>Glomerales</taxon>
        <taxon>Glomeraceae</taxon>
        <taxon>Funneliformis</taxon>
    </lineage>
</organism>
<reference evidence="7" key="1">
    <citation type="submission" date="2021-06" db="EMBL/GenBank/DDBJ databases">
        <authorList>
            <person name="Kallberg Y."/>
            <person name="Tangrot J."/>
            <person name="Rosling A."/>
        </authorList>
    </citation>
    <scope>NUCLEOTIDE SEQUENCE</scope>
    <source>
        <strain evidence="7">UK204</strain>
    </source>
</reference>
<dbReference type="AlphaFoldDB" id="A0A9N9GEV9"/>
<dbReference type="Pfam" id="PF04858">
    <property type="entry name" value="TH1"/>
    <property type="match status" value="1"/>
</dbReference>
<dbReference type="Proteomes" id="UP000789570">
    <property type="component" value="Unassembled WGS sequence"/>
</dbReference>
<dbReference type="PANTHER" id="PTHR12144:SF0">
    <property type="entry name" value="NEGATIVE ELONGATION FACTOR C_D"/>
    <property type="match status" value="1"/>
</dbReference>
<evidence type="ECO:0000313" key="7">
    <source>
        <dbReference type="EMBL" id="CAG8597515.1"/>
    </source>
</evidence>
<gene>
    <name evidence="7" type="ORF">FCALED_LOCUS8420</name>
</gene>
<dbReference type="PANTHER" id="PTHR12144">
    <property type="entry name" value="NEGATIVE ELONGATION FACTOR D"/>
    <property type="match status" value="1"/>
</dbReference>
<dbReference type="OrthoDB" id="511287at2759"/>
<evidence type="ECO:0000256" key="1">
    <source>
        <dbReference type="ARBA" id="ARBA00004123"/>
    </source>
</evidence>
<keyword evidence="8" id="KW-1185">Reference proteome</keyword>
<evidence type="ECO:0000256" key="2">
    <source>
        <dbReference type="ARBA" id="ARBA00005726"/>
    </source>
</evidence>
<evidence type="ECO:0000256" key="5">
    <source>
        <dbReference type="ARBA" id="ARBA00023163"/>
    </source>
</evidence>
<dbReference type="GO" id="GO:0034244">
    <property type="term" value="P:negative regulation of transcription elongation by RNA polymerase II"/>
    <property type="evidence" value="ECO:0007669"/>
    <property type="project" value="TreeGrafter"/>
</dbReference>
<dbReference type="InterPro" id="IPR006942">
    <property type="entry name" value="TH1"/>
</dbReference>
<dbReference type="GO" id="GO:0003723">
    <property type="term" value="F:RNA binding"/>
    <property type="evidence" value="ECO:0007669"/>
    <property type="project" value="TreeGrafter"/>
</dbReference>
<sequence length="622" mass="71057">MFDNFYQNQKLLRDEPEVTDFLKAKLGVNFDGTEREFIGFMASFLMEYNVMSFDINPIDPNHDAIKKVLRPDSLFEPGIQDSVRQYLEIASEGSTAIFSSLVVSYRGFPSRANVLMKMINTFSDPSKFNPEDATARGREEGIECLKKVLKTKYDAKKIDEALTINGGSLNPVLELINKAEWRKVIYDLSEKYPDSQFLNVLIQRIADRGYVGEIKHLKTASTYIGVYSKVLLDQFNTLLNANDASLSKFLPDLVKTAGQNPHTYLFVQTLMKRLIQVPNGYPIRKLAKELEKGVIDGRNDLVVTLRNLLSAPPTTIATAILHIPPTPGDVVELHKHYNSATPPSPIFLRDPQLLYWLLNNIFVPSDKNKNLKQDLKEKYLYLAAFASSAIELTNGEIDSSQVDSTFTTLKKLEAAVSRKGATTTEFGSIVKEILEYMDTPVASMALIFWIKHILRDTSFYEKHFKHHEVPIPHLLLEEIAFRHPYQRTHVFNAFKAELESNSLKLTPEIMLGLRQQLLDRMIYLIQLGFVIQVVSYIEKQARKLDEKLLIYFVKKVVQMSGPPYSKDFYSIMIKLIEPIDSTLEAQSDTRLLIRQFLGDCPQELNDKEINEYVSKSKIRFSN</sequence>
<protein>
    <submittedName>
        <fullName evidence="7">1986_t:CDS:1</fullName>
    </submittedName>
</protein>